<name>W9SGL8_9ROSA</name>
<keyword evidence="3" id="KW-1185">Reference proteome</keyword>
<organism evidence="2 3">
    <name type="scientific">Morus notabilis</name>
    <dbReference type="NCBI Taxonomy" id="981085"/>
    <lineage>
        <taxon>Eukaryota</taxon>
        <taxon>Viridiplantae</taxon>
        <taxon>Streptophyta</taxon>
        <taxon>Embryophyta</taxon>
        <taxon>Tracheophyta</taxon>
        <taxon>Spermatophyta</taxon>
        <taxon>Magnoliopsida</taxon>
        <taxon>eudicotyledons</taxon>
        <taxon>Gunneridae</taxon>
        <taxon>Pentapetalae</taxon>
        <taxon>rosids</taxon>
        <taxon>fabids</taxon>
        <taxon>Rosales</taxon>
        <taxon>Moraceae</taxon>
        <taxon>Moreae</taxon>
        <taxon>Morus</taxon>
    </lineage>
</organism>
<dbReference type="Proteomes" id="UP000030645">
    <property type="component" value="Unassembled WGS sequence"/>
</dbReference>
<sequence length="209" mass="22996">MRSIGLQADRSTGVHTTGRPVVLHCSVTGRPVDTGENSSTHPSPPPLVHSSSPLPPSVARSPPFSHYCEIAPPSIPVVVKSKVPHLVVVRLSPPFPVNTRLKPPRPHRREVRATCRLFRLEFLFFLCLPTPLSSPRSLKAQHRCRDLSESEGRAIAQISANPECRCQDFVNPRPLPRICKLRTPPPPRVCKPNANGLLSLSLANSKFSE</sequence>
<feature type="region of interest" description="Disordered" evidence="1">
    <location>
        <begin position="1"/>
        <end position="20"/>
    </location>
</feature>
<feature type="region of interest" description="Disordered" evidence="1">
    <location>
        <begin position="27"/>
        <end position="55"/>
    </location>
</feature>
<evidence type="ECO:0000313" key="2">
    <source>
        <dbReference type="EMBL" id="EXC05636.1"/>
    </source>
</evidence>
<accession>W9SGL8</accession>
<dbReference type="EMBL" id="KE345536">
    <property type="protein sequence ID" value="EXC05636.1"/>
    <property type="molecule type" value="Genomic_DNA"/>
</dbReference>
<evidence type="ECO:0000256" key="1">
    <source>
        <dbReference type="SAM" id="MobiDB-lite"/>
    </source>
</evidence>
<reference evidence="3" key="1">
    <citation type="submission" date="2013-01" db="EMBL/GenBank/DDBJ databases">
        <title>Draft Genome Sequence of a Mulberry Tree, Morus notabilis C.K. Schneid.</title>
        <authorList>
            <person name="He N."/>
            <person name="Zhao S."/>
        </authorList>
    </citation>
    <scope>NUCLEOTIDE SEQUENCE</scope>
</reference>
<gene>
    <name evidence="2" type="ORF">L484_010819</name>
</gene>
<evidence type="ECO:0000313" key="3">
    <source>
        <dbReference type="Proteomes" id="UP000030645"/>
    </source>
</evidence>
<protein>
    <submittedName>
        <fullName evidence="2">Uncharacterized protein</fullName>
    </submittedName>
</protein>
<proteinExistence type="predicted"/>
<dbReference type="AlphaFoldDB" id="W9SGL8"/>